<reference evidence="2 3" key="1">
    <citation type="submission" date="2019-01" db="EMBL/GenBank/DDBJ databases">
        <authorList>
            <person name="Deng T."/>
        </authorList>
    </citation>
    <scope>NUCLEOTIDE SEQUENCE [LARGE SCALE GENOMIC DNA]</scope>
    <source>
        <strain evidence="2 3">F8825</strain>
    </source>
</reference>
<keyword evidence="3" id="KW-1185">Reference proteome</keyword>
<comment type="caution">
    <text evidence="2">The sequence shown here is derived from an EMBL/GenBank/DDBJ whole genome shotgun (WGS) entry which is preliminary data.</text>
</comment>
<proteinExistence type="predicted"/>
<keyword evidence="1" id="KW-0812">Transmembrane</keyword>
<feature type="transmembrane region" description="Helical" evidence="1">
    <location>
        <begin position="73"/>
        <end position="94"/>
    </location>
</feature>
<dbReference type="OrthoDB" id="8375345at2"/>
<protein>
    <submittedName>
        <fullName evidence="2">Uncharacterized protein</fullName>
    </submittedName>
</protein>
<accession>A0A4Q2T4L5</accession>
<dbReference type="EMBL" id="SDVB01000238">
    <property type="protein sequence ID" value="RYC12010.1"/>
    <property type="molecule type" value="Genomic_DNA"/>
</dbReference>
<evidence type="ECO:0000313" key="3">
    <source>
        <dbReference type="Proteomes" id="UP000291088"/>
    </source>
</evidence>
<dbReference type="AlphaFoldDB" id="A0A4Q2T4L5"/>
<organism evidence="2 3">
    <name type="scientific">Ciceribacter ferrooxidans</name>
    <dbReference type="NCBI Taxonomy" id="2509717"/>
    <lineage>
        <taxon>Bacteria</taxon>
        <taxon>Pseudomonadati</taxon>
        <taxon>Pseudomonadota</taxon>
        <taxon>Alphaproteobacteria</taxon>
        <taxon>Hyphomicrobiales</taxon>
        <taxon>Rhizobiaceae</taxon>
        <taxon>Ciceribacter</taxon>
    </lineage>
</organism>
<evidence type="ECO:0000256" key="1">
    <source>
        <dbReference type="SAM" id="Phobius"/>
    </source>
</evidence>
<name>A0A4Q2T4L5_9HYPH</name>
<dbReference type="RefSeq" id="WP_129332440.1">
    <property type="nucleotide sequence ID" value="NZ_SDVB01000238.1"/>
</dbReference>
<keyword evidence="1" id="KW-1133">Transmembrane helix</keyword>
<gene>
    <name evidence="2" type="ORF">EUU22_13175</name>
</gene>
<sequence>MADNPIQEQMRELQAQIRELRETLGLQGERAAGQLRQRATAALEGASRTAGDAAQYARNEAATVAGVVREHPAATSTALLMAGLIGGLVGYFIATSSEAHQRSHYRWY</sequence>
<dbReference type="Proteomes" id="UP000291088">
    <property type="component" value="Unassembled WGS sequence"/>
</dbReference>
<evidence type="ECO:0000313" key="2">
    <source>
        <dbReference type="EMBL" id="RYC12010.1"/>
    </source>
</evidence>
<keyword evidence="1" id="KW-0472">Membrane</keyword>